<feature type="transmembrane region" description="Helical" evidence="2">
    <location>
        <begin position="84"/>
        <end position="105"/>
    </location>
</feature>
<keyword evidence="2" id="KW-0472">Membrane</keyword>
<feature type="transmembrane region" description="Helical" evidence="2">
    <location>
        <begin position="31"/>
        <end position="49"/>
    </location>
</feature>
<dbReference type="EMBL" id="MN740459">
    <property type="protein sequence ID" value="QHU27650.1"/>
    <property type="molecule type" value="Genomic_DNA"/>
</dbReference>
<protein>
    <submittedName>
        <fullName evidence="3">Uncharacterized protein</fullName>
    </submittedName>
</protein>
<accession>A0A6C0LBE2</accession>
<keyword evidence="2" id="KW-0812">Transmembrane</keyword>
<keyword evidence="2" id="KW-1133">Transmembrane helix</keyword>
<evidence type="ECO:0000256" key="1">
    <source>
        <dbReference type="SAM" id="Coils"/>
    </source>
</evidence>
<keyword evidence="1" id="KW-0175">Coiled coil</keyword>
<proteinExistence type="predicted"/>
<feature type="transmembrane region" description="Helical" evidence="2">
    <location>
        <begin position="136"/>
        <end position="155"/>
    </location>
</feature>
<organism evidence="3">
    <name type="scientific">viral metagenome</name>
    <dbReference type="NCBI Taxonomy" id="1070528"/>
    <lineage>
        <taxon>unclassified sequences</taxon>
        <taxon>metagenomes</taxon>
        <taxon>organismal metagenomes</taxon>
    </lineage>
</organism>
<feature type="transmembrane region" description="Helical" evidence="2">
    <location>
        <begin position="61"/>
        <end position="77"/>
    </location>
</feature>
<evidence type="ECO:0000313" key="3">
    <source>
        <dbReference type="EMBL" id="QHU27650.1"/>
    </source>
</evidence>
<reference evidence="3" key="1">
    <citation type="journal article" date="2020" name="Nature">
        <title>Giant virus diversity and host interactions through global metagenomics.</title>
        <authorList>
            <person name="Schulz F."/>
            <person name="Roux S."/>
            <person name="Paez-Espino D."/>
            <person name="Jungbluth S."/>
            <person name="Walsh D.A."/>
            <person name="Denef V.J."/>
            <person name="McMahon K.D."/>
            <person name="Konstantinidis K.T."/>
            <person name="Eloe-Fadrosh E.A."/>
            <person name="Kyrpides N.C."/>
            <person name="Woyke T."/>
        </authorList>
    </citation>
    <scope>NUCLEOTIDE SEQUENCE</scope>
    <source>
        <strain evidence="3">GVMAG-M-3300027769-26</strain>
    </source>
</reference>
<sequence>MGYKEHYSNSSNNDIQKEAEEIASIVYDYELIIKASLVIILLYTFISNIFNISSEVINNNLKLYAFISLMIILYALYKLDIISLLKLLIILIVVSVILASIYYNLEKLEFLILFYYSFNYQLEKIYNETKTNYSEVLFSFIFIAIISMISIVLYWDNIYTDAKKLSKCGKIINTIENNNKNKKAFVYNIIIINNDLIDTTTSKYILKITYDFIKKKTIVDYGTDDGDYSDGSESFKKPDYNFELNNKKRVLDSLKGENAKLEKELDKLDEEADDYNTKKTEIDTKINYKTEQIKQAQDEYNYIKALNDPIIEAQKKLVFYYLNLKTMKSEKIENIDANMLGEERFKYILVDDNNNKLPYDETGRDLIKFTKIYSKNEKYNTNIINDIFYAKNNREKLFI</sequence>
<name>A0A6C0LBE2_9ZZZZ</name>
<evidence type="ECO:0000256" key="2">
    <source>
        <dbReference type="SAM" id="Phobius"/>
    </source>
</evidence>
<dbReference type="Gene3D" id="1.20.5.1160">
    <property type="entry name" value="Vasodilator-stimulated phosphoprotein"/>
    <property type="match status" value="1"/>
</dbReference>
<feature type="coiled-coil region" evidence="1">
    <location>
        <begin position="244"/>
        <end position="285"/>
    </location>
</feature>
<dbReference type="AlphaFoldDB" id="A0A6C0LBE2"/>